<dbReference type="InterPro" id="IPR002645">
    <property type="entry name" value="STAS_dom"/>
</dbReference>
<dbReference type="PANTHER" id="PTHR33495:SF2">
    <property type="entry name" value="ANTI-SIGMA FACTOR ANTAGONIST TM_1081-RELATED"/>
    <property type="match status" value="1"/>
</dbReference>
<dbReference type="Proteomes" id="UP000824088">
    <property type="component" value="Unassembled WGS sequence"/>
</dbReference>
<gene>
    <name evidence="4" type="ORF">IAD51_03545</name>
</gene>
<dbReference type="EMBL" id="DVMN01000060">
    <property type="protein sequence ID" value="HIU21301.1"/>
    <property type="molecule type" value="Genomic_DNA"/>
</dbReference>
<dbReference type="CDD" id="cd07043">
    <property type="entry name" value="STAS_anti-anti-sigma_factors"/>
    <property type="match status" value="1"/>
</dbReference>
<dbReference type="PANTHER" id="PTHR33495">
    <property type="entry name" value="ANTI-SIGMA FACTOR ANTAGONIST TM_1081-RELATED-RELATED"/>
    <property type="match status" value="1"/>
</dbReference>
<dbReference type="NCBIfam" id="TIGR00377">
    <property type="entry name" value="ant_ant_sig"/>
    <property type="match status" value="1"/>
</dbReference>
<dbReference type="SUPFAM" id="SSF52091">
    <property type="entry name" value="SpoIIaa-like"/>
    <property type="match status" value="1"/>
</dbReference>
<evidence type="ECO:0000256" key="2">
    <source>
        <dbReference type="RuleBase" id="RU003749"/>
    </source>
</evidence>
<protein>
    <recommendedName>
        <fullName evidence="2">Anti-sigma factor antagonist</fullName>
    </recommendedName>
</protein>
<proteinExistence type="inferred from homology"/>
<accession>A0A9D1HRH6</accession>
<evidence type="ECO:0000313" key="5">
    <source>
        <dbReference type="Proteomes" id="UP000824088"/>
    </source>
</evidence>
<dbReference type="PROSITE" id="PS50801">
    <property type="entry name" value="STAS"/>
    <property type="match status" value="1"/>
</dbReference>
<feature type="domain" description="STAS" evidence="3">
    <location>
        <begin position="1"/>
        <end position="102"/>
    </location>
</feature>
<dbReference type="AlphaFoldDB" id="A0A9D1HRH6"/>
<reference evidence="4" key="1">
    <citation type="submission" date="2020-10" db="EMBL/GenBank/DDBJ databases">
        <authorList>
            <person name="Gilroy R."/>
        </authorList>
    </citation>
    <scope>NUCLEOTIDE SEQUENCE</scope>
    <source>
        <strain evidence="4">1063</strain>
    </source>
</reference>
<evidence type="ECO:0000259" key="3">
    <source>
        <dbReference type="PROSITE" id="PS50801"/>
    </source>
</evidence>
<dbReference type="InterPro" id="IPR036513">
    <property type="entry name" value="STAS_dom_sf"/>
</dbReference>
<dbReference type="Pfam" id="PF01740">
    <property type="entry name" value="STAS"/>
    <property type="match status" value="1"/>
</dbReference>
<comment type="similarity">
    <text evidence="1 2">Belongs to the anti-sigma-factor antagonist family.</text>
</comment>
<evidence type="ECO:0000313" key="4">
    <source>
        <dbReference type="EMBL" id="HIU21301.1"/>
    </source>
</evidence>
<organism evidence="4 5">
    <name type="scientific">Candidatus Limadaptatus stercorigallinarum</name>
    <dbReference type="NCBI Taxonomy" id="2840845"/>
    <lineage>
        <taxon>Bacteria</taxon>
        <taxon>Bacillati</taxon>
        <taxon>Bacillota</taxon>
        <taxon>Clostridia</taxon>
        <taxon>Eubacteriales</taxon>
        <taxon>Candidatus Limadaptatus</taxon>
    </lineage>
</organism>
<comment type="caution">
    <text evidence="4">The sequence shown here is derived from an EMBL/GenBank/DDBJ whole genome shotgun (WGS) entry which is preliminary data.</text>
</comment>
<evidence type="ECO:0000256" key="1">
    <source>
        <dbReference type="ARBA" id="ARBA00009013"/>
    </source>
</evidence>
<dbReference type="GO" id="GO:0043856">
    <property type="term" value="F:anti-sigma factor antagonist activity"/>
    <property type="evidence" value="ECO:0007669"/>
    <property type="project" value="InterPro"/>
</dbReference>
<sequence>MNLECKKERGALTFSFSGDIDEFSCRTLRSEIDGTIAECAPREVVFDMKNVSFVDSTGLGLILGRYKRLSAAGGVLRLKNVPPQVDKVFRASGVYSVVEKVK</sequence>
<dbReference type="Gene3D" id="3.30.750.24">
    <property type="entry name" value="STAS domain"/>
    <property type="match status" value="1"/>
</dbReference>
<name>A0A9D1HRH6_9FIRM</name>
<reference evidence="4" key="2">
    <citation type="journal article" date="2021" name="PeerJ">
        <title>Extensive microbial diversity within the chicken gut microbiome revealed by metagenomics and culture.</title>
        <authorList>
            <person name="Gilroy R."/>
            <person name="Ravi A."/>
            <person name="Getino M."/>
            <person name="Pursley I."/>
            <person name="Horton D.L."/>
            <person name="Alikhan N.F."/>
            <person name="Baker D."/>
            <person name="Gharbi K."/>
            <person name="Hall N."/>
            <person name="Watson M."/>
            <person name="Adriaenssens E.M."/>
            <person name="Foster-Nyarko E."/>
            <person name="Jarju S."/>
            <person name="Secka A."/>
            <person name="Antonio M."/>
            <person name="Oren A."/>
            <person name="Chaudhuri R.R."/>
            <person name="La Ragione R."/>
            <person name="Hildebrand F."/>
            <person name="Pallen M.J."/>
        </authorList>
    </citation>
    <scope>NUCLEOTIDE SEQUENCE</scope>
    <source>
        <strain evidence="4">1063</strain>
    </source>
</reference>
<dbReference type="InterPro" id="IPR003658">
    <property type="entry name" value="Anti-sigma_ant"/>
</dbReference>